<name>R9A475_9LEPT</name>
<evidence type="ECO:0000313" key="1">
    <source>
        <dbReference type="EMBL" id="EOQ97028.1"/>
    </source>
</evidence>
<dbReference type="Proteomes" id="UP000013984">
    <property type="component" value="Unassembled WGS sequence"/>
</dbReference>
<gene>
    <name evidence="1" type="ORF">LEP1GSC195_3648</name>
</gene>
<protein>
    <submittedName>
        <fullName evidence="1">Uncharacterized protein</fullName>
    </submittedName>
</protein>
<comment type="caution">
    <text evidence="1">The sequence shown here is derived from an EMBL/GenBank/DDBJ whole genome shotgun (WGS) entry which is preliminary data.</text>
</comment>
<dbReference type="STRING" id="1218599.LEP1GSC195_3648"/>
<evidence type="ECO:0000313" key="2">
    <source>
        <dbReference type="Proteomes" id="UP000013984"/>
    </source>
</evidence>
<keyword evidence="2" id="KW-1185">Reference proteome</keyword>
<dbReference type="EMBL" id="AOGZ02000014">
    <property type="protein sequence ID" value="EOQ97028.1"/>
    <property type="molecule type" value="Genomic_DNA"/>
</dbReference>
<dbReference type="AlphaFoldDB" id="R9A475"/>
<accession>R9A475</accession>
<proteinExistence type="predicted"/>
<sequence length="38" mass="4208">MIPETFPDMVEKEPPICLLITAVSPVSAVTFLESAMNW</sequence>
<reference evidence="1" key="1">
    <citation type="submission" date="2013-04" db="EMBL/GenBank/DDBJ databases">
        <authorList>
            <person name="Harkins D.M."/>
            <person name="Durkin A.S."/>
            <person name="Brinkac L.M."/>
            <person name="Haft D.H."/>
            <person name="Selengut J.D."/>
            <person name="Sanka R."/>
            <person name="DePew J."/>
            <person name="Purushe J."/>
            <person name="Galloway R.L."/>
            <person name="Vinetz J.M."/>
            <person name="Sutton G.G."/>
            <person name="Nierman W.C."/>
            <person name="Fouts D.E."/>
        </authorList>
    </citation>
    <scope>NUCLEOTIDE SEQUENCE [LARGE SCALE GENOMIC DNA]</scope>
    <source>
        <strain evidence="1">CDC</strain>
    </source>
</reference>
<organism evidence="1 2">
    <name type="scientific">Leptospira wolbachii serovar Codice str. CDC</name>
    <dbReference type="NCBI Taxonomy" id="1218599"/>
    <lineage>
        <taxon>Bacteria</taxon>
        <taxon>Pseudomonadati</taxon>
        <taxon>Spirochaetota</taxon>
        <taxon>Spirochaetia</taxon>
        <taxon>Leptospirales</taxon>
        <taxon>Leptospiraceae</taxon>
        <taxon>Leptospira</taxon>
    </lineage>
</organism>